<evidence type="ECO:0000313" key="4">
    <source>
        <dbReference type="EMBL" id="THH29406.1"/>
    </source>
</evidence>
<organism evidence="4 5">
    <name type="scientific">Antrodiella citrinella</name>
    <dbReference type="NCBI Taxonomy" id="2447956"/>
    <lineage>
        <taxon>Eukaryota</taxon>
        <taxon>Fungi</taxon>
        <taxon>Dikarya</taxon>
        <taxon>Basidiomycota</taxon>
        <taxon>Agaricomycotina</taxon>
        <taxon>Agaricomycetes</taxon>
        <taxon>Polyporales</taxon>
        <taxon>Steccherinaceae</taxon>
        <taxon>Antrodiella</taxon>
    </lineage>
</organism>
<proteinExistence type="predicted"/>
<evidence type="ECO:0000256" key="1">
    <source>
        <dbReference type="SAM" id="MobiDB-lite"/>
    </source>
</evidence>
<dbReference type="Proteomes" id="UP000308730">
    <property type="component" value="Unassembled WGS sequence"/>
</dbReference>
<keyword evidence="2" id="KW-1133">Transmembrane helix</keyword>
<dbReference type="Pfam" id="PF20153">
    <property type="entry name" value="DUF6535"/>
    <property type="match status" value="1"/>
</dbReference>
<accession>A0A4S4MT57</accession>
<keyword evidence="2" id="KW-0812">Transmembrane</keyword>
<feature type="transmembrane region" description="Helical" evidence="2">
    <location>
        <begin position="259"/>
        <end position="288"/>
    </location>
</feature>
<feature type="region of interest" description="Disordered" evidence="1">
    <location>
        <begin position="1"/>
        <end position="79"/>
    </location>
</feature>
<feature type="compositionally biased region" description="Polar residues" evidence="1">
    <location>
        <begin position="23"/>
        <end position="34"/>
    </location>
</feature>
<dbReference type="AlphaFoldDB" id="A0A4S4MT57"/>
<feature type="transmembrane region" description="Helical" evidence="2">
    <location>
        <begin position="294"/>
        <end position="318"/>
    </location>
</feature>
<gene>
    <name evidence="4" type="ORF">EUX98_g4789</name>
</gene>
<dbReference type="OrthoDB" id="3219854at2759"/>
<evidence type="ECO:0000256" key="2">
    <source>
        <dbReference type="SAM" id="Phobius"/>
    </source>
</evidence>
<comment type="caution">
    <text evidence="4">The sequence shown here is derived from an EMBL/GenBank/DDBJ whole genome shotgun (WGS) entry which is preliminary data.</text>
</comment>
<dbReference type="InterPro" id="IPR045338">
    <property type="entry name" value="DUF6535"/>
</dbReference>
<feature type="domain" description="DUF6535" evidence="3">
    <location>
        <begin position="113"/>
        <end position="289"/>
    </location>
</feature>
<protein>
    <recommendedName>
        <fullName evidence="3">DUF6535 domain-containing protein</fullName>
    </recommendedName>
</protein>
<feature type="compositionally biased region" description="Basic and acidic residues" evidence="1">
    <location>
        <begin position="40"/>
        <end position="51"/>
    </location>
</feature>
<keyword evidence="2" id="KW-0472">Membrane</keyword>
<feature type="transmembrane region" description="Helical" evidence="2">
    <location>
        <begin position="203"/>
        <end position="225"/>
    </location>
</feature>
<reference evidence="4 5" key="1">
    <citation type="submission" date="2019-02" db="EMBL/GenBank/DDBJ databases">
        <title>Genome sequencing of the rare red list fungi Antrodiella citrinella (Flaviporus citrinellus).</title>
        <authorList>
            <person name="Buettner E."/>
            <person name="Kellner H."/>
        </authorList>
    </citation>
    <scope>NUCLEOTIDE SEQUENCE [LARGE SCALE GENOMIC DNA]</scope>
    <source>
        <strain evidence="4 5">DSM 108506</strain>
    </source>
</reference>
<evidence type="ECO:0000259" key="3">
    <source>
        <dbReference type="Pfam" id="PF20153"/>
    </source>
</evidence>
<name>A0A4S4MT57_9APHY</name>
<evidence type="ECO:0000313" key="5">
    <source>
        <dbReference type="Proteomes" id="UP000308730"/>
    </source>
</evidence>
<dbReference type="EMBL" id="SGPM01000125">
    <property type="protein sequence ID" value="THH29406.1"/>
    <property type="molecule type" value="Genomic_DNA"/>
</dbReference>
<sequence length="1148" mass="128613">MSANGASETHVLPIRTRSVDMSLESNDGDASSPTVEEGPDMMHRFEAHFKDDETEIDDFPGGPSDGKTKRMSSPGLNDPQQVRTHELLERILETLSLSSAAGRVDRSTRARFWDMYKAEAEEFHADFLHKYNSELDITLIFAGLFCGVDATFLALMQPDLGPNPTLTTQVLLMMVVQSLNNGTTFPAQSLVLPEFNGPSSLTIWVQCLLYASLAASLFAALGAMLGKQWIGHYAHISEKGTAEHRCIDRQRKFVGLQTWHFHAVLECLPSLLQMSLFLFIIGLAGYLWNQQRTIAAVLTAAGTITIMFYAFMIISSVLHEDCPFRTPVSDALLNILGRATECTATMKKSVQRRWNTLSVFDARGSVRHSIGMGLLPLTAQHPLSMAHGRAYEVQQTATLMDMLTTQPRNQLDRSRDTGLARRPTVLEDSIIPPGMYLDLSASAHGIGSLLEQFQDRPIAHDVATPRRVQALACGQALLHVYFQRWCVQGNSETDSDSGSAEEIGEGLLQSQGFPALWSNDVSYASHPDLLFVIRTLQVLAEPSPLFLPQEKRRERSDPPKSEALHEWFSHEMVQCLESSGTPVRVKLYALDIFSVLFTRGLHSMFRKTYAKCFLACAYGMGYTPQPGHLASADISDRPEEALAPMLLQLTRTVSLQLQANTGVDPLCTTFSWELMGPLAHLCESGSFREVLRAKNVHHLAILLCRKVLEDQATTKQSITDRQWSWIDSWIRLGILTASPSRQHEGQLYPSTVRLFKEDGFKRIWQCHYTAPDREFLVPSDFNWIAHTMREARMSGPISTYIQGTSRVYFPRTVVYCLTMLCEVPEVTNGSRCKDLRTDVVWALRAGGVFGQVGLKLARALCGPDRDVNLESLRCLVKGLRSSLDFSHILSLAVGLYYQSSDEFYGLPESYPLHMAYLDILSGLLVLLDNIALPAALSSHIHNCLSIASILRLNNHDWDESEMPMMRACLGRLTDDRSWKTSSGPGTISIDSNDRYPNSFIRDVWQRLIQVVDKYLQVQPLTVGMDSEDGILTGLTLACACWQIHDTHPLPHDVLSTMTNLLQDVLSLKHIDVAEFERQMEIQRTFRRVSQVVQHWDECHFSEDTRDNWERARNILRDHIDIAVETLEPPLTTAALMYDSDGNDSSSAS</sequence>
<keyword evidence="5" id="KW-1185">Reference proteome</keyword>